<dbReference type="Proteomes" id="UP001151760">
    <property type="component" value="Unassembled WGS sequence"/>
</dbReference>
<keyword evidence="2" id="KW-1185">Reference proteome</keyword>
<evidence type="ECO:0000313" key="2">
    <source>
        <dbReference type="Proteomes" id="UP001151760"/>
    </source>
</evidence>
<name>A0ABQ5EIK6_9ASTR</name>
<protein>
    <submittedName>
        <fullName evidence="1">Vacuolar protein sorting-associated protein 37 -like protein 1-like protein</fullName>
    </submittedName>
</protein>
<dbReference type="PANTHER" id="PTHR31065">
    <property type="entry name" value="PLATZ TRANSCRIPTION FACTOR FAMILY PROTEIN"/>
    <property type="match status" value="1"/>
</dbReference>
<dbReference type="Pfam" id="PF04640">
    <property type="entry name" value="PLATZ"/>
    <property type="match status" value="1"/>
</dbReference>
<dbReference type="InterPro" id="IPR006734">
    <property type="entry name" value="PLATZ"/>
</dbReference>
<dbReference type="PANTHER" id="PTHR31065:SF56">
    <property type="entry name" value="OS11G0428700 PROTEIN"/>
    <property type="match status" value="1"/>
</dbReference>
<sequence>MQMADSAWEEAMQDELLSSSDLNVWERRRLTCCKWVIKLKWFWKNKTGMKVQNVNSQQSNELLLKVMLRRGKFTLALAEGFVGSRSIQKKVYFKKASVWIKESSKSLDFRSTRPQKISLYIRPTFSDVVMPDAFDTRKASSGGIQILVIKLVSDVKETKLHCNVFSRGRLFLTATALQLKKACRRTVQLFMEQRQQLVVPPWLEKLLSTEFFSVCRTHGDAARSERNMYCLDCNDEAFCFYCRSSRHKDHQVIQIRRSSYHDVVRVSEIEKVLNIDGVQTYVINSAKVLFLNERPQPKSSGKGGSRICEVCARSLLDTFRFCSLGCKDKEEWQCKLYDRGNHVINNKNKKNRDDDDGYFEIECPMTGLMNTCNLRALGVVTPATALAGVTTPLSGVGERAFEAQAEKDRTLMRLEELRFLATSTNDLDDDDAYWIKKQKQLIKNKMRNDLGDEDDEDE</sequence>
<comment type="caution">
    <text evidence="1">The sequence shown here is derived from an EMBL/GenBank/DDBJ whole genome shotgun (WGS) entry which is preliminary data.</text>
</comment>
<reference evidence="1" key="1">
    <citation type="journal article" date="2022" name="Int. J. Mol. Sci.">
        <title>Draft Genome of Tanacetum Coccineum: Genomic Comparison of Closely Related Tanacetum-Family Plants.</title>
        <authorList>
            <person name="Yamashiro T."/>
            <person name="Shiraishi A."/>
            <person name="Nakayama K."/>
            <person name="Satake H."/>
        </authorList>
    </citation>
    <scope>NUCLEOTIDE SEQUENCE</scope>
</reference>
<dbReference type="SUPFAM" id="SSF57845">
    <property type="entry name" value="B-box zinc-binding domain"/>
    <property type="match status" value="1"/>
</dbReference>
<proteinExistence type="predicted"/>
<gene>
    <name evidence="1" type="ORF">Tco_0976902</name>
</gene>
<evidence type="ECO:0000313" key="1">
    <source>
        <dbReference type="EMBL" id="GJT50745.1"/>
    </source>
</evidence>
<accession>A0ABQ5EIK6</accession>
<organism evidence="1 2">
    <name type="scientific">Tanacetum coccineum</name>
    <dbReference type="NCBI Taxonomy" id="301880"/>
    <lineage>
        <taxon>Eukaryota</taxon>
        <taxon>Viridiplantae</taxon>
        <taxon>Streptophyta</taxon>
        <taxon>Embryophyta</taxon>
        <taxon>Tracheophyta</taxon>
        <taxon>Spermatophyta</taxon>
        <taxon>Magnoliopsida</taxon>
        <taxon>eudicotyledons</taxon>
        <taxon>Gunneridae</taxon>
        <taxon>Pentapetalae</taxon>
        <taxon>asterids</taxon>
        <taxon>campanulids</taxon>
        <taxon>Asterales</taxon>
        <taxon>Asteraceae</taxon>
        <taxon>Asteroideae</taxon>
        <taxon>Anthemideae</taxon>
        <taxon>Anthemidinae</taxon>
        <taxon>Tanacetum</taxon>
    </lineage>
</organism>
<reference evidence="1" key="2">
    <citation type="submission" date="2022-01" db="EMBL/GenBank/DDBJ databases">
        <authorList>
            <person name="Yamashiro T."/>
            <person name="Shiraishi A."/>
            <person name="Satake H."/>
            <person name="Nakayama K."/>
        </authorList>
    </citation>
    <scope>NUCLEOTIDE SEQUENCE</scope>
</reference>
<dbReference type="EMBL" id="BQNB010016348">
    <property type="protein sequence ID" value="GJT50745.1"/>
    <property type="molecule type" value="Genomic_DNA"/>
</dbReference>